<feature type="compositionally biased region" description="Polar residues" evidence="1">
    <location>
        <begin position="574"/>
        <end position="596"/>
    </location>
</feature>
<feature type="compositionally biased region" description="Polar residues" evidence="1">
    <location>
        <begin position="506"/>
        <end position="515"/>
    </location>
</feature>
<protein>
    <recommendedName>
        <fullName evidence="2">DUF2293 domain-containing protein</fullName>
    </recommendedName>
</protein>
<feature type="region of interest" description="Disordered" evidence="1">
    <location>
        <begin position="848"/>
        <end position="878"/>
    </location>
</feature>
<organism evidence="3 4">
    <name type="scientific">Ceratocystis pirilliformis</name>
    <dbReference type="NCBI Taxonomy" id="259994"/>
    <lineage>
        <taxon>Eukaryota</taxon>
        <taxon>Fungi</taxon>
        <taxon>Dikarya</taxon>
        <taxon>Ascomycota</taxon>
        <taxon>Pezizomycotina</taxon>
        <taxon>Sordariomycetes</taxon>
        <taxon>Hypocreomycetidae</taxon>
        <taxon>Microascales</taxon>
        <taxon>Ceratocystidaceae</taxon>
        <taxon>Ceratocystis</taxon>
    </lineage>
</organism>
<keyword evidence="4" id="KW-1185">Reference proteome</keyword>
<evidence type="ECO:0000313" key="3">
    <source>
        <dbReference type="EMBL" id="KAL1893870.1"/>
    </source>
</evidence>
<evidence type="ECO:0000313" key="4">
    <source>
        <dbReference type="Proteomes" id="UP001583280"/>
    </source>
</evidence>
<feature type="compositionally biased region" description="Polar residues" evidence="1">
    <location>
        <begin position="521"/>
        <end position="535"/>
    </location>
</feature>
<feature type="compositionally biased region" description="Basic residues" evidence="1">
    <location>
        <begin position="1"/>
        <end position="34"/>
    </location>
</feature>
<proteinExistence type="predicted"/>
<dbReference type="Pfam" id="PF10056">
    <property type="entry name" value="DUF2293"/>
    <property type="match status" value="1"/>
</dbReference>
<reference evidence="3 4" key="1">
    <citation type="journal article" date="2024" name="IMA Fungus">
        <title>IMA Genome - F19 : A genome assembly and annotation guide to empower mycologists, including annotated draft genome sequences of Ceratocystis pirilliformis, Diaporthe australafricana, Fusarium ophioides, Paecilomyces lecythidis, and Sporothrix stenoceras.</title>
        <authorList>
            <person name="Aylward J."/>
            <person name="Wilson A.M."/>
            <person name="Visagie C.M."/>
            <person name="Spraker J."/>
            <person name="Barnes I."/>
            <person name="Buitendag C."/>
            <person name="Ceriani C."/>
            <person name="Del Mar Angel L."/>
            <person name="du Plessis D."/>
            <person name="Fuchs T."/>
            <person name="Gasser K."/>
            <person name="Kramer D."/>
            <person name="Li W."/>
            <person name="Munsamy K."/>
            <person name="Piso A."/>
            <person name="Price J.L."/>
            <person name="Sonnekus B."/>
            <person name="Thomas C."/>
            <person name="van der Nest A."/>
            <person name="van Dijk A."/>
            <person name="van Heerden A."/>
            <person name="van Vuuren N."/>
            <person name="Yilmaz N."/>
            <person name="Duong T.A."/>
            <person name="van der Merwe N.A."/>
            <person name="Wingfield M.J."/>
            <person name="Wingfield B.D."/>
        </authorList>
    </citation>
    <scope>NUCLEOTIDE SEQUENCE [LARGE SCALE GENOMIC DNA]</scope>
    <source>
        <strain evidence="3 4">CMW 12675</strain>
    </source>
</reference>
<dbReference type="EMBL" id="JAWDJO010000100">
    <property type="protein sequence ID" value="KAL1893870.1"/>
    <property type="molecule type" value="Genomic_DNA"/>
</dbReference>
<feature type="region of interest" description="Disordered" evidence="1">
    <location>
        <begin position="781"/>
        <end position="812"/>
    </location>
</feature>
<feature type="region of interest" description="Disordered" evidence="1">
    <location>
        <begin position="728"/>
        <end position="763"/>
    </location>
</feature>
<feature type="compositionally biased region" description="Polar residues" evidence="1">
    <location>
        <begin position="908"/>
        <end position="921"/>
    </location>
</feature>
<feature type="region of interest" description="Disordered" evidence="1">
    <location>
        <begin position="491"/>
        <end position="557"/>
    </location>
</feature>
<sequence>MVGKGKHKDGGPSKRKATGSGKPHSHNKSRRYQQNHRSGAGGGGSDRADIVTQNLVAKKAVPQLKHQSYIEIVDNVDKKQKKLELEVTFNTTPPAGFEFVPIGNPELTALCKDISREKTAMIFVVSNSKAHQNELSVHMNRMGHHVRQTIVEEARKKLGYKGTSTVTDALPETQELINAQADAALRDLFPRIPNTDRQEIINYAFRLGAKFHGEPVVGLQTNLTLSRRAQLAVLSHIRHNHTRYDELLRETTWMHARKAVENPCLDVLVQWRGDEENGRDSLDEILREVVIISDDEDDEDLSTDDDDDDDNSDDYASDTMDTGENSKDSHINVDVVTAPLAKPMPQPASRISHHFALSSAGSSQNHPILLSSPASANYHGQHIPGSPHEVTSASRSHHSDRITRYRYANARLRDAWNSALGRHRNGVGASHDVPVREVLYRVGPPPQPTITSASSEDHIPMPVSVPIHAAAVASSTVHVSSLPHGTVSSAAERVAASPVNVDGTRTAPNTTSGPSTAALPQGTQGQDVGVFSQSTDQRKLGSPLPVVQSRPRPATQTNSATLMQEFAVPSIETSPAQPLATSNKTSHGHSVNSNGKRSYDDNSDNCPRYHGSGSTAFPTRPWNDSPYHKRRRATGYSPFGSYNSRQSEYNRYSIWDSESRPRSRLVDNPSPSNFRRPLRPPPHGYDQHHHSSNTLASRPPRLEEHGSRQHPIDVDDRLYVQPYRPHDYKAQQEPEQQQAQQQQQPSNAAPAVARPPPYHATGNETIRNVGVAYYQDEFQRPVAPQPGMHDNGEWSNPHTPHIPPDTSGSSTLHLPYQHYEKNYQNWYAYPGPTDSHVLLPLQHSYEFPHQPRRREDPGFNRDREREIERERELENERERSRLRLLEPESEMTYEKCRRRLSRRYKTLPPTSRRATSPNPSTFYVRPSHTARGA</sequence>
<feature type="region of interest" description="Disordered" evidence="1">
    <location>
        <begin position="892"/>
        <end position="933"/>
    </location>
</feature>
<dbReference type="InterPro" id="IPR018744">
    <property type="entry name" value="DUF2293"/>
</dbReference>
<feature type="compositionally biased region" description="Basic residues" evidence="1">
    <location>
        <begin position="896"/>
        <end position="905"/>
    </location>
</feature>
<feature type="compositionally biased region" description="Acidic residues" evidence="1">
    <location>
        <begin position="293"/>
        <end position="316"/>
    </location>
</feature>
<feature type="region of interest" description="Disordered" evidence="1">
    <location>
        <begin position="1"/>
        <end position="47"/>
    </location>
</feature>
<dbReference type="PANTHER" id="PTHR38113:SF1">
    <property type="entry name" value="DUF2293 DOMAIN-CONTAINING PROTEIN"/>
    <property type="match status" value="1"/>
</dbReference>
<dbReference type="Proteomes" id="UP001583280">
    <property type="component" value="Unassembled WGS sequence"/>
</dbReference>
<dbReference type="PANTHER" id="PTHR38113">
    <property type="match status" value="1"/>
</dbReference>
<feature type="compositionally biased region" description="Low complexity" evidence="1">
    <location>
        <begin position="733"/>
        <end position="745"/>
    </location>
</feature>
<comment type="caution">
    <text evidence="3">The sequence shown here is derived from an EMBL/GenBank/DDBJ whole genome shotgun (WGS) entry which is preliminary data.</text>
</comment>
<evidence type="ECO:0000256" key="1">
    <source>
        <dbReference type="SAM" id="MobiDB-lite"/>
    </source>
</evidence>
<feature type="domain" description="DUF2293" evidence="2">
    <location>
        <begin position="184"/>
        <end position="272"/>
    </location>
</feature>
<feature type="compositionally biased region" description="Basic and acidic residues" evidence="1">
    <location>
        <begin position="853"/>
        <end position="878"/>
    </location>
</feature>
<accession>A0ABR3Z0N0</accession>
<feature type="region of interest" description="Disordered" evidence="1">
    <location>
        <begin position="574"/>
        <end position="643"/>
    </location>
</feature>
<feature type="compositionally biased region" description="Basic and acidic residues" evidence="1">
    <location>
        <begin position="700"/>
        <end position="716"/>
    </location>
</feature>
<feature type="region of interest" description="Disordered" evidence="1">
    <location>
        <begin position="657"/>
        <end position="716"/>
    </location>
</feature>
<name>A0ABR3Z0N0_9PEZI</name>
<gene>
    <name evidence="3" type="ORF">Cpir12675_003887</name>
</gene>
<evidence type="ECO:0000259" key="2">
    <source>
        <dbReference type="Pfam" id="PF10056"/>
    </source>
</evidence>
<feature type="region of interest" description="Disordered" evidence="1">
    <location>
        <begin position="293"/>
        <end position="330"/>
    </location>
</feature>
<feature type="region of interest" description="Disordered" evidence="1">
    <location>
        <begin position="361"/>
        <end position="400"/>
    </location>
</feature>